<dbReference type="Proteomes" id="UP000698173">
    <property type="component" value="Unassembled WGS sequence"/>
</dbReference>
<reference evidence="3" key="2">
    <citation type="submission" date="2021-09" db="EMBL/GenBank/DDBJ databases">
        <authorList>
            <person name="Gilroy R."/>
        </authorList>
    </citation>
    <scope>NUCLEOTIDE SEQUENCE</scope>
    <source>
        <strain evidence="3">CHK171-7178</strain>
    </source>
</reference>
<organism evidence="3 4">
    <name type="scientific">Sporosarcina psychrophila</name>
    <name type="common">Bacillus psychrophilus</name>
    <dbReference type="NCBI Taxonomy" id="1476"/>
    <lineage>
        <taxon>Bacteria</taxon>
        <taxon>Bacillati</taxon>
        <taxon>Bacillota</taxon>
        <taxon>Bacilli</taxon>
        <taxon>Bacillales</taxon>
        <taxon>Caryophanaceae</taxon>
        <taxon>Sporosarcina</taxon>
    </lineage>
</organism>
<dbReference type="InterPro" id="IPR029058">
    <property type="entry name" value="AB_hydrolase_fold"/>
</dbReference>
<dbReference type="GO" id="GO:0016787">
    <property type="term" value="F:hydrolase activity"/>
    <property type="evidence" value="ECO:0007669"/>
    <property type="project" value="UniProtKB-KW"/>
</dbReference>
<reference evidence="3" key="1">
    <citation type="journal article" date="2021" name="PeerJ">
        <title>Extensive microbial diversity within the chicken gut microbiome revealed by metagenomics and culture.</title>
        <authorList>
            <person name="Gilroy R."/>
            <person name="Ravi A."/>
            <person name="Getino M."/>
            <person name="Pursley I."/>
            <person name="Horton D.L."/>
            <person name="Alikhan N.F."/>
            <person name="Baker D."/>
            <person name="Gharbi K."/>
            <person name="Hall N."/>
            <person name="Watson M."/>
            <person name="Adriaenssens E.M."/>
            <person name="Foster-Nyarko E."/>
            <person name="Jarju S."/>
            <person name="Secka A."/>
            <person name="Antonio M."/>
            <person name="Oren A."/>
            <person name="Chaudhuri R.R."/>
            <person name="La Ragione R."/>
            <person name="Hildebrand F."/>
            <person name="Pallen M.J."/>
        </authorList>
    </citation>
    <scope>NUCLEOTIDE SEQUENCE</scope>
    <source>
        <strain evidence="3">CHK171-7178</strain>
    </source>
</reference>
<dbReference type="EMBL" id="DYWT01000288">
    <property type="protein sequence ID" value="HJF33913.1"/>
    <property type="molecule type" value="Genomic_DNA"/>
</dbReference>
<dbReference type="Pfam" id="PF20434">
    <property type="entry name" value="BD-FAE"/>
    <property type="match status" value="1"/>
</dbReference>
<keyword evidence="1 3" id="KW-0378">Hydrolase</keyword>
<dbReference type="SUPFAM" id="SSF53474">
    <property type="entry name" value="alpha/beta-Hydrolases"/>
    <property type="match status" value="1"/>
</dbReference>
<evidence type="ECO:0000313" key="3">
    <source>
        <dbReference type="EMBL" id="HJF33913.1"/>
    </source>
</evidence>
<feature type="domain" description="BD-FAE-like" evidence="2">
    <location>
        <begin position="23"/>
        <end position="224"/>
    </location>
</feature>
<proteinExistence type="predicted"/>
<dbReference type="Gene3D" id="3.40.50.1820">
    <property type="entry name" value="alpha/beta hydrolase"/>
    <property type="match status" value="1"/>
</dbReference>
<name>A0A921KF13_SPOPS</name>
<sequence>MSGIIVEKNLVFGETEREYLTADIYKPSNCIGELPILVLIHGGAYQTGSKEMYKDWGEDFAQEGYFVMAINYRLSTPSYSTYPGVLEDMEMAMNWLVFNANNWKIDVGRIGLIGDSAGAYLAALFALKNEPFSYTICSVIGVYGVYNLLEECINPIIERDNNMFERFLGLPFKGNEKAFIDASPITYINNAVNSPTFDTKFFLIFGGADKVINPMQSKIFSKKLSEANIEVQIAEVEDKGHFWFNQLPGIEGGTVSDYPNNILYPKIISFLNNNVQNAESGNFSRKQLKALSNIENLTRLI</sequence>
<dbReference type="AlphaFoldDB" id="A0A921KF13"/>
<gene>
    <name evidence="3" type="ORF">K8V56_19275</name>
</gene>
<dbReference type="InterPro" id="IPR050300">
    <property type="entry name" value="GDXG_lipolytic_enzyme"/>
</dbReference>
<protein>
    <submittedName>
        <fullName evidence="3">Alpha/beta hydrolase</fullName>
    </submittedName>
</protein>
<dbReference type="PANTHER" id="PTHR48081">
    <property type="entry name" value="AB HYDROLASE SUPERFAMILY PROTEIN C4A8.06C"/>
    <property type="match status" value="1"/>
</dbReference>
<dbReference type="PANTHER" id="PTHR48081:SF33">
    <property type="entry name" value="KYNURENINE FORMAMIDASE"/>
    <property type="match status" value="1"/>
</dbReference>
<evidence type="ECO:0000313" key="4">
    <source>
        <dbReference type="Proteomes" id="UP000698173"/>
    </source>
</evidence>
<accession>A0A921KF13</accession>
<evidence type="ECO:0000259" key="2">
    <source>
        <dbReference type="Pfam" id="PF20434"/>
    </source>
</evidence>
<comment type="caution">
    <text evidence="3">The sequence shown here is derived from an EMBL/GenBank/DDBJ whole genome shotgun (WGS) entry which is preliminary data.</text>
</comment>
<dbReference type="InterPro" id="IPR049492">
    <property type="entry name" value="BD-FAE-like_dom"/>
</dbReference>
<evidence type="ECO:0000256" key="1">
    <source>
        <dbReference type="ARBA" id="ARBA00022801"/>
    </source>
</evidence>